<dbReference type="Proteomes" id="UP000076871">
    <property type="component" value="Unassembled WGS sequence"/>
</dbReference>
<evidence type="ECO:0000313" key="2">
    <source>
        <dbReference type="Proteomes" id="UP000076871"/>
    </source>
</evidence>
<gene>
    <name evidence="1" type="ORF">LAESUDRAFT_782203</name>
</gene>
<feature type="non-terminal residue" evidence="1">
    <location>
        <position position="176"/>
    </location>
</feature>
<dbReference type="GeneID" id="63830888"/>
<proteinExistence type="predicted"/>
<dbReference type="AlphaFoldDB" id="A0A165DJ24"/>
<keyword evidence="2" id="KW-1185">Reference proteome</keyword>
<dbReference type="OrthoDB" id="2804670at2759"/>
<sequence length="176" mass="20204">MHGTPGAASIFWNEVQFFNQRDVTACARMLRKTPNLADRVWKVGILGGWRPIPQLSTAAMMLARMLPRLQELYICNAIWQPWAMHKDLFLHLSVFSSVKRLDLRDITFPSLTVFGHVIYALPGLIMLSCSGLRFIHNDFNHMAFDAHRDRMKITELHLDGFGTKKAIEFFISTRTA</sequence>
<evidence type="ECO:0008006" key="3">
    <source>
        <dbReference type="Google" id="ProtNLM"/>
    </source>
</evidence>
<dbReference type="EMBL" id="KV427633">
    <property type="protein sequence ID" value="KZT04992.1"/>
    <property type="molecule type" value="Genomic_DNA"/>
</dbReference>
<name>A0A165DJ24_9APHY</name>
<evidence type="ECO:0000313" key="1">
    <source>
        <dbReference type="EMBL" id="KZT04992.1"/>
    </source>
</evidence>
<protein>
    <recommendedName>
        <fullName evidence="3">F-box domain-containing protein</fullName>
    </recommendedName>
</protein>
<accession>A0A165DJ24</accession>
<dbReference type="InParanoid" id="A0A165DJ24"/>
<organism evidence="1 2">
    <name type="scientific">Laetiporus sulphureus 93-53</name>
    <dbReference type="NCBI Taxonomy" id="1314785"/>
    <lineage>
        <taxon>Eukaryota</taxon>
        <taxon>Fungi</taxon>
        <taxon>Dikarya</taxon>
        <taxon>Basidiomycota</taxon>
        <taxon>Agaricomycotina</taxon>
        <taxon>Agaricomycetes</taxon>
        <taxon>Polyporales</taxon>
        <taxon>Laetiporus</taxon>
    </lineage>
</organism>
<dbReference type="RefSeq" id="XP_040762732.1">
    <property type="nucleotide sequence ID" value="XM_040913860.1"/>
</dbReference>
<reference evidence="1 2" key="1">
    <citation type="journal article" date="2016" name="Mol. Biol. Evol.">
        <title>Comparative Genomics of Early-Diverging Mushroom-Forming Fungi Provides Insights into the Origins of Lignocellulose Decay Capabilities.</title>
        <authorList>
            <person name="Nagy L.G."/>
            <person name="Riley R."/>
            <person name="Tritt A."/>
            <person name="Adam C."/>
            <person name="Daum C."/>
            <person name="Floudas D."/>
            <person name="Sun H."/>
            <person name="Yadav J.S."/>
            <person name="Pangilinan J."/>
            <person name="Larsson K.H."/>
            <person name="Matsuura K."/>
            <person name="Barry K."/>
            <person name="Labutti K."/>
            <person name="Kuo R."/>
            <person name="Ohm R.A."/>
            <person name="Bhattacharya S.S."/>
            <person name="Shirouzu T."/>
            <person name="Yoshinaga Y."/>
            <person name="Martin F.M."/>
            <person name="Grigoriev I.V."/>
            <person name="Hibbett D.S."/>
        </authorList>
    </citation>
    <scope>NUCLEOTIDE SEQUENCE [LARGE SCALE GENOMIC DNA]</scope>
    <source>
        <strain evidence="1 2">93-53</strain>
    </source>
</reference>